<name>A0A9P8SN02_9HYPO</name>
<accession>A0A9P8SN02</accession>
<dbReference type="EMBL" id="JAIZPD010000001">
    <property type="protein sequence ID" value="KAH0968551.1"/>
    <property type="molecule type" value="Genomic_DNA"/>
</dbReference>
<evidence type="ECO:0000313" key="2">
    <source>
        <dbReference type="EMBL" id="KAH0968551.1"/>
    </source>
</evidence>
<dbReference type="RefSeq" id="XP_044726064.1">
    <property type="nucleotide sequence ID" value="XM_044859664.1"/>
</dbReference>
<dbReference type="Proteomes" id="UP000824596">
    <property type="component" value="Unassembled WGS sequence"/>
</dbReference>
<gene>
    <name evidence="2" type="ORF">HRG_01193</name>
</gene>
<comment type="caution">
    <text evidence="2">The sequence shown here is derived from an EMBL/GenBank/DDBJ whole genome shotgun (WGS) entry which is preliminary data.</text>
</comment>
<proteinExistence type="predicted"/>
<sequence length="128" mass="12893">MPRGTEPLRGLYTLNISASPSPASSFSERTESFVDAILSTADDGSAAAAAPTRAPAPARAPATAPTAAASASAALAALTSPFRVTTPSPPPALAGLEGRLSALESAAAANKVEEDDKDKDKDDDKDKE</sequence>
<keyword evidence="3" id="KW-1185">Reference proteome</keyword>
<evidence type="ECO:0000313" key="3">
    <source>
        <dbReference type="Proteomes" id="UP000824596"/>
    </source>
</evidence>
<dbReference type="AlphaFoldDB" id="A0A9P8SN02"/>
<feature type="compositionally biased region" description="Basic and acidic residues" evidence="1">
    <location>
        <begin position="111"/>
        <end position="128"/>
    </location>
</feature>
<feature type="region of interest" description="Disordered" evidence="1">
    <location>
        <begin position="105"/>
        <end position="128"/>
    </location>
</feature>
<organism evidence="2 3">
    <name type="scientific">Hirsutella rhossiliensis</name>
    <dbReference type="NCBI Taxonomy" id="111463"/>
    <lineage>
        <taxon>Eukaryota</taxon>
        <taxon>Fungi</taxon>
        <taxon>Dikarya</taxon>
        <taxon>Ascomycota</taxon>
        <taxon>Pezizomycotina</taxon>
        <taxon>Sordariomycetes</taxon>
        <taxon>Hypocreomycetidae</taxon>
        <taxon>Hypocreales</taxon>
        <taxon>Ophiocordycipitaceae</taxon>
        <taxon>Hirsutella</taxon>
    </lineage>
</organism>
<feature type="region of interest" description="Disordered" evidence="1">
    <location>
        <begin position="43"/>
        <end position="66"/>
    </location>
</feature>
<dbReference type="GeneID" id="68350322"/>
<evidence type="ECO:0000256" key="1">
    <source>
        <dbReference type="SAM" id="MobiDB-lite"/>
    </source>
</evidence>
<reference evidence="2" key="1">
    <citation type="submission" date="2021-09" db="EMBL/GenBank/DDBJ databases">
        <title>A high-quality genome of the endoparasitic fungus Hirsutella rhossiliensis with a comparison of Hirsutella genomes reveals transposable elements contributing to genome size variation.</title>
        <authorList>
            <person name="Lin R."/>
            <person name="Jiao Y."/>
            <person name="Sun X."/>
            <person name="Ling J."/>
            <person name="Xie B."/>
            <person name="Cheng X."/>
        </authorList>
    </citation>
    <scope>NUCLEOTIDE SEQUENCE</scope>
    <source>
        <strain evidence="2">HR02</strain>
    </source>
</reference>
<protein>
    <submittedName>
        <fullName evidence="2">Uncharacterized protein</fullName>
    </submittedName>
</protein>
<feature type="compositionally biased region" description="Low complexity" evidence="1">
    <location>
        <begin position="45"/>
        <end position="66"/>
    </location>
</feature>